<evidence type="ECO:0000313" key="2">
    <source>
        <dbReference type="EMBL" id="KJU82137.1"/>
    </source>
</evidence>
<dbReference type="Proteomes" id="UP000033423">
    <property type="component" value="Unassembled WGS sequence"/>
</dbReference>
<keyword evidence="3" id="KW-1185">Reference proteome</keyword>
<protein>
    <submittedName>
        <fullName evidence="2">Secreted protein containing FecR protein domain protein</fullName>
    </submittedName>
</protein>
<proteinExistence type="predicted"/>
<gene>
    <name evidence="2" type="ORF">MBAV_005669</name>
</gene>
<feature type="domain" description="FecR protein" evidence="1">
    <location>
        <begin position="59"/>
        <end position="146"/>
    </location>
</feature>
<comment type="caution">
    <text evidence="2">The sequence shown here is derived from an EMBL/GenBank/DDBJ whole genome shotgun (WGS) entry which is preliminary data.</text>
</comment>
<dbReference type="Pfam" id="PF04773">
    <property type="entry name" value="FecR"/>
    <property type="match status" value="1"/>
</dbReference>
<name>A0A0F3GJY2_9BACT</name>
<dbReference type="EMBL" id="LACI01002415">
    <property type="protein sequence ID" value="KJU82137.1"/>
    <property type="molecule type" value="Genomic_DNA"/>
</dbReference>
<dbReference type="InterPro" id="IPR006860">
    <property type="entry name" value="FecR"/>
</dbReference>
<evidence type="ECO:0000313" key="3">
    <source>
        <dbReference type="Proteomes" id="UP000033423"/>
    </source>
</evidence>
<dbReference type="PANTHER" id="PTHR38731">
    <property type="entry name" value="LIPL45-RELATED LIPOPROTEIN-RELATED"/>
    <property type="match status" value="1"/>
</dbReference>
<sequence>MRVDMIRVIRLALVFLFIPVSLYAAETIGSIKTIGGKASVIRGENVISAIVGTKVFKNDTLETGDDGAVGVILRDDTRLSLGPKSKIVFDDFVFSPNDHKYALVTRMTKGTATCVTGMIGKLSPKSVRFETPLATLGIRGTKFAVQIEE</sequence>
<evidence type="ECO:0000259" key="1">
    <source>
        <dbReference type="Pfam" id="PF04773"/>
    </source>
</evidence>
<organism evidence="2 3">
    <name type="scientific">Candidatus Magnetobacterium bavaricum</name>
    <dbReference type="NCBI Taxonomy" id="29290"/>
    <lineage>
        <taxon>Bacteria</taxon>
        <taxon>Pseudomonadati</taxon>
        <taxon>Nitrospirota</taxon>
        <taxon>Thermodesulfovibrionia</taxon>
        <taxon>Thermodesulfovibrionales</taxon>
        <taxon>Candidatus Magnetobacteriaceae</taxon>
        <taxon>Candidatus Magnetobacterium</taxon>
    </lineage>
</organism>
<accession>A0A0F3GJY2</accession>
<dbReference type="PANTHER" id="PTHR38731:SF3">
    <property type="entry name" value="BLL6125 PROTEIN"/>
    <property type="match status" value="1"/>
</dbReference>
<reference evidence="2 3" key="1">
    <citation type="submission" date="2015-02" db="EMBL/GenBank/DDBJ databases">
        <title>Single-cell genomics of uncultivated deep-branching MTB reveals a conserved set of magnetosome genes.</title>
        <authorList>
            <person name="Kolinko S."/>
            <person name="Richter M."/>
            <person name="Glockner F.O."/>
            <person name="Brachmann A."/>
            <person name="Schuler D."/>
        </authorList>
    </citation>
    <scope>NUCLEOTIDE SEQUENCE [LARGE SCALE GENOMIC DNA]</scope>
    <source>
        <strain evidence="2">TM-1</strain>
    </source>
</reference>
<dbReference type="AlphaFoldDB" id="A0A0F3GJY2"/>